<protein>
    <submittedName>
        <fullName evidence="1">DUF5701 family protein</fullName>
    </submittedName>
</protein>
<evidence type="ECO:0000313" key="2">
    <source>
        <dbReference type="Proteomes" id="UP001165587"/>
    </source>
</evidence>
<name>A0AA42BVU7_9MICO</name>
<evidence type="ECO:0000313" key="1">
    <source>
        <dbReference type="EMBL" id="MCS5727009.1"/>
    </source>
</evidence>
<keyword evidence="2" id="KW-1185">Reference proteome</keyword>
<gene>
    <name evidence="1" type="ORF">N1028_14000</name>
</gene>
<dbReference type="InterPro" id="IPR043755">
    <property type="entry name" value="DUF5701"/>
</dbReference>
<accession>A0AA42BVU7</accession>
<comment type="caution">
    <text evidence="1">The sequence shown here is derived from an EMBL/GenBank/DDBJ whole genome shotgun (WGS) entry which is preliminary data.</text>
</comment>
<dbReference type="RefSeq" id="WP_259529985.1">
    <property type="nucleotide sequence ID" value="NZ_JANLCK010000008.1"/>
</dbReference>
<dbReference type="Proteomes" id="UP001165587">
    <property type="component" value="Unassembled WGS sequence"/>
</dbReference>
<dbReference type="AlphaFoldDB" id="A0AA42BVU7"/>
<proteinExistence type="predicted"/>
<sequence length="214" mass="23313">MSLTFTTDATTRTPTISEQLARLIDLGLPEAAGVSPEELRSYAGKLRARPDSILVVNPCIAPPSALAPLLSRGGKRGFVVADMTDLDDFAPLDELDLPAQPLYLVHGIERGDDLANRSPNEALPELRARGRRPLTINEGLSWLLQQPDLLEPGHCFMTIGSRKRIADGLDTRTPAIWISGGSGRDGRRRRGAPKVGWCWAGNRHTWLGFASTPM</sequence>
<dbReference type="EMBL" id="JANLCK010000008">
    <property type="protein sequence ID" value="MCS5727009.1"/>
    <property type="molecule type" value="Genomic_DNA"/>
</dbReference>
<dbReference type="Pfam" id="PF18959">
    <property type="entry name" value="DUF5701"/>
    <property type="match status" value="1"/>
</dbReference>
<organism evidence="1 2">
    <name type="scientific">Herbiconiux oxytropis</name>
    <dbReference type="NCBI Taxonomy" id="2970915"/>
    <lineage>
        <taxon>Bacteria</taxon>
        <taxon>Bacillati</taxon>
        <taxon>Actinomycetota</taxon>
        <taxon>Actinomycetes</taxon>
        <taxon>Micrococcales</taxon>
        <taxon>Microbacteriaceae</taxon>
        <taxon>Herbiconiux</taxon>
    </lineage>
</organism>
<reference evidence="1" key="1">
    <citation type="submission" date="2022-08" db="EMBL/GenBank/DDBJ databases">
        <authorList>
            <person name="Deng Y."/>
            <person name="Han X.-F."/>
            <person name="Zhang Y.-Q."/>
        </authorList>
    </citation>
    <scope>NUCLEOTIDE SEQUENCE</scope>
    <source>
        <strain evidence="1">CPCC 203407</strain>
    </source>
</reference>